<evidence type="ECO:0000256" key="5">
    <source>
        <dbReference type="ARBA" id="ARBA00022856"/>
    </source>
</evidence>
<feature type="transmembrane region" description="Helical" evidence="10">
    <location>
        <begin position="911"/>
        <end position="944"/>
    </location>
</feature>
<dbReference type="AlphaFoldDB" id="A0A2T9Y8L8"/>
<dbReference type="PROSITE" id="PS51278">
    <property type="entry name" value="GATASE_TYPE_2"/>
    <property type="match status" value="1"/>
</dbReference>
<gene>
    <name evidence="12" type="ORF">BB559_005452</name>
</gene>
<evidence type="ECO:0000259" key="11">
    <source>
        <dbReference type="PROSITE" id="PS51278"/>
    </source>
</evidence>
<evidence type="ECO:0000256" key="7">
    <source>
        <dbReference type="ARBA" id="ARBA00022962"/>
    </source>
</evidence>
<dbReference type="PANTHER" id="PTHR22601">
    <property type="entry name" value="ISP4 LIKE PROTEIN"/>
    <property type="match status" value="1"/>
</dbReference>
<dbReference type="InterPro" id="IPR004648">
    <property type="entry name" value="Oligpept_transpt"/>
</dbReference>
<dbReference type="InterPro" id="IPR026869">
    <property type="entry name" value="EgtC-like"/>
</dbReference>
<sequence length="1012" mass="114149">MQSFSSKLRIDTRRNMNGDGFGIGWYDKPGENGCIFTSVLPAWSNINLHRIAEKVKSNMIFAHVRATTGDTATSESNCHPWQFGNLMWMHNGDISGFLKIKRKLTSNLTEDAYAFIQGTTDAEHAFAVFISQLDDPYKPLFSFEELKEAMLKTIALINKYLDEEGIEQPSMMNFAVTDGVTVVCTRYISSKKYEAASLYFSSGSEFRSESDGRYRMIRANKRDKSVVVASEPLTFERNDWLVIPTNTLLVITPKMNVLLYPVKDQHYTTQNERYSINAPEEDLLHHDPYSDDLRHLGDKDSPYEAVRANVSSTDDPTIPAMTFRVCFIAITLSVMFSFVNQFFFFRQNPISIGFSVTILLTFVLGKAMEKLLPNKTVNLFGIKSFSLNPGPFSAKEHTLLCVFTNAGSGVAYAIEVIAVQELFYDIKSSVVKSLMLIFSTQLLGYGLSGLVHHVLVKPAIMIWPETLVACSIFRTLHEEEEDPIVNGRRVITKMKFFVLVSSIIFFYQMLPGFFFQLLSSISILCFIFPNSIRAQQLGSGMTGLGMGSFSFDWSLIASYLGSPLSTPFWAAVNVFCGFVFFGWIIVPLGYYLNWFEAKKFPIINAGLFDIYGSKYNISKVTTNNGTVFNQLGYASYSPLRITFFFALNYGLALAIITAAITHVLLNNWPEFKRLGSTKQRLEHEDIHGHLMRRYKSVPSWWYIILFTASIAMGLLVCESKGVNLPWWGMFLAISVSAILLFPYGIVAAITNVSLGVNVISEFIAGLVFPGMPIANIVFKTYGSTTLRQALWITTDQKLGHYMKVPPRDMFIAQVSGSLISGVVNLITTKYLFAKIPNICQKSAYPWTCPGTNVFYSASVIWGLIGPIKMFGRDSIYNILLWGFLIGAVLPFIPWLLSKKYKKSLILRHTHIPIFLMACSVLPPAAAVEFPSWFIVAVIFNFIIYQRHHWWWVRYNYILSAALMTGTAICGVFIFYVFQINNISFSWWGNAKDFHCPLASKPLIDAKISSMTI</sequence>
<evidence type="ECO:0000256" key="8">
    <source>
        <dbReference type="ARBA" id="ARBA00022989"/>
    </source>
</evidence>
<protein>
    <recommendedName>
        <fullName evidence="11">Glutamine amidotransferase type-2 domain-containing protein</fullName>
    </recommendedName>
</protein>
<evidence type="ECO:0000256" key="6">
    <source>
        <dbReference type="ARBA" id="ARBA00022927"/>
    </source>
</evidence>
<evidence type="ECO:0000256" key="4">
    <source>
        <dbReference type="ARBA" id="ARBA00022692"/>
    </source>
</evidence>
<evidence type="ECO:0000256" key="9">
    <source>
        <dbReference type="ARBA" id="ARBA00023136"/>
    </source>
</evidence>
<feature type="transmembrane region" description="Helical" evidence="10">
    <location>
        <begin position="853"/>
        <end position="871"/>
    </location>
</feature>
<dbReference type="InterPro" id="IPR029055">
    <property type="entry name" value="Ntn_hydrolases_N"/>
</dbReference>
<dbReference type="SUPFAM" id="SSF56235">
    <property type="entry name" value="N-terminal nucleophile aminohydrolases (Ntn hydrolases)"/>
    <property type="match status" value="1"/>
</dbReference>
<evidence type="ECO:0000256" key="10">
    <source>
        <dbReference type="SAM" id="Phobius"/>
    </source>
</evidence>
<dbReference type="OrthoDB" id="9986677at2759"/>
<evidence type="ECO:0000313" key="12">
    <source>
        <dbReference type="EMBL" id="PVU88681.1"/>
    </source>
</evidence>
<keyword evidence="6" id="KW-0653">Protein transport</keyword>
<keyword evidence="4 10" id="KW-0812">Transmembrane</keyword>
<feature type="domain" description="Glutamine amidotransferase type-2" evidence="11">
    <location>
        <begin position="1"/>
        <end position="220"/>
    </location>
</feature>
<dbReference type="CDD" id="cd01908">
    <property type="entry name" value="YafJ"/>
    <property type="match status" value="1"/>
</dbReference>
<feature type="transmembrane region" description="Helical" evidence="10">
    <location>
        <begin position="758"/>
        <end position="778"/>
    </location>
</feature>
<dbReference type="Proteomes" id="UP000245699">
    <property type="component" value="Unassembled WGS sequence"/>
</dbReference>
<dbReference type="InterPro" id="IPR017932">
    <property type="entry name" value="GATase_2_dom"/>
</dbReference>
<accession>A0A2T9Y8L8</accession>
<dbReference type="GO" id="GO:0015031">
    <property type="term" value="P:protein transport"/>
    <property type="evidence" value="ECO:0007669"/>
    <property type="project" value="UniProtKB-KW"/>
</dbReference>
<dbReference type="EMBL" id="MBFT01000605">
    <property type="protein sequence ID" value="PVU88681.1"/>
    <property type="molecule type" value="Genomic_DNA"/>
</dbReference>
<comment type="subcellular location">
    <subcellularLocation>
        <location evidence="1">Membrane</location>
        <topology evidence="1">Multi-pass membrane protein</topology>
    </subcellularLocation>
</comment>
<reference evidence="12 13" key="1">
    <citation type="journal article" date="2018" name="MBio">
        <title>Comparative Genomics Reveals the Core Gene Toolbox for the Fungus-Insect Symbiosis.</title>
        <authorList>
            <person name="Wang Y."/>
            <person name="Stata M."/>
            <person name="Wang W."/>
            <person name="Stajich J.E."/>
            <person name="White M.M."/>
            <person name="Moncalvo J.M."/>
        </authorList>
    </citation>
    <scope>NUCLEOTIDE SEQUENCE [LARGE SCALE GENOMIC DNA]</scope>
    <source>
        <strain evidence="12 13">AUS-77-4</strain>
    </source>
</reference>
<evidence type="ECO:0000256" key="2">
    <source>
        <dbReference type="ARBA" id="ARBA00008807"/>
    </source>
</evidence>
<comment type="similarity">
    <text evidence="2">Belongs to the oligopeptide OPT transporter family.</text>
</comment>
<feature type="transmembrane region" description="Helical" evidence="10">
    <location>
        <begin position="325"/>
        <end position="344"/>
    </location>
</feature>
<name>A0A2T9Y8L8_9FUNG</name>
<keyword evidence="9 10" id="KW-0472">Membrane</keyword>
<dbReference type="Pfam" id="PF13230">
    <property type="entry name" value="GATase_4"/>
    <property type="match status" value="1"/>
</dbReference>
<evidence type="ECO:0000256" key="3">
    <source>
        <dbReference type="ARBA" id="ARBA00022448"/>
    </source>
</evidence>
<feature type="transmembrane region" description="Helical" evidence="10">
    <location>
        <begin position="490"/>
        <end position="507"/>
    </location>
</feature>
<evidence type="ECO:0000313" key="13">
    <source>
        <dbReference type="Proteomes" id="UP000245699"/>
    </source>
</evidence>
<keyword evidence="5" id="KW-0571">Peptide transport</keyword>
<keyword evidence="13" id="KW-1185">Reference proteome</keyword>
<keyword evidence="8 10" id="KW-1133">Transmembrane helix</keyword>
<evidence type="ECO:0000256" key="1">
    <source>
        <dbReference type="ARBA" id="ARBA00004141"/>
    </source>
</evidence>
<feature type="transmembrane region" description="Helical" evidence="10">
    <location>
        <begin position="956"/>
        <end position="977"/>
    </location>
</feature>
<feature type="transmembrane region" description="Helical" evidence="10">
    <location>
        <begin position="724"/>
        <end position="746"/>
    </location>
</feature>
<dbReference type="Gene3D" id="3.60.20.10">
    <property type="entry name" value="Glutamine Phosphoribosylpyrophosphate, subunit 1, domain 1"/>
    <property type="match status" value="1"/>
</dbReference>
<feature type="transmembrane region" description="Helical" evidence="10">
    <location>
        <begin position="568"/>
        <end position="592"/>
    </location>
</feature>
<organism evidence="12 13">
    <name type="scientific">Furculomyces boomerangus</name>
    <dbReference type="NCBI Taxonomy" id="61424"/>
    <lineage>
        <taxon>Eukaryota</taxon>
        <taxon>Fungi</taxon>
        <taxon>Fungi incertae sedis</taxon>
        <taxon>Zoopagomycota</taxon>
        <taxon>Kickxellomycotina</taxon>
        <taxon>Harpellomycetes</taxon>
        <taxon>Harpellales</taxon>
        <taxon>Harpellaceae</taxon>
        <taxon>Furculomyces</taxon>
    </lineage>
</organism>
<keyword evidence="3" id="KW-0813">Transport</keyword>
<dbReference type="NCBIfam" id="TIGR00728">
    <property type="entry name" value="OPT_sfam"/>
    <property type="match status" value="1"/>
</dbReference>
<comment type="caution">
    <text evidence="12">The sequence shown here is derived from an EMBL/GenBank/DDBJ whole genome shotgun (WGS) entry which is preliminary data.</text>
</comment>
<proteinExistence type="inferred from homology"/>
<dbReference type="GO" id="GO:0016020">
    <property type="term" value="C:membrane"/>
    <property type="evidence" value="ECO:0007669"/>
    <property type="project" value="UniProtKB-SubCell"/>
</dbReference>
<feature type="transmembrane region" description="Helical" evidence="10">
    <location>
        <begin position="350"/>
        <end position="368"/>
    </location>
</feature>
<dbReference type="NCBIfam" id="TIGR00727">
    <property type="entry name" value="ISP4_OPT"/>
    <property type="match status" value="1"/>
</dbReference>
<feature type="transmembrane region" description="Helical" evidence="10">
    <location>
        <begin position="878"/>
        <end position="896"/>
    </location>
</feature>
<dbReference type="GO" id="GO:0035673">
    <property type="term" value="F:oligopeptide transmembrane transporter activity"/>
    <property type="evidence" value="ECO:0007669"/>
    <property type="project" value="InterPro"/>
</dbReference>
<keyword evidence="7" id="KW-0315">Glutamine amidotransferase</keyword>
<feature type="transmembrane region" description="Helical" evidence="10">
    <location>
        <begin position="699"/>
        <end position="717"/>
    </location>
</feature>
<feature type="transmembrane region" description="Helical" evidence="10">
    <location>
        <begin position="643"/>
        <end position="665"/>
    </location>
</feature>
<dbReference type="InterPro" id="IPR004813">
    <property type="entry name" value="OPT"/>
</dbReference>
<feature type="transmembrane region" description="Helical" evidence="10">
    <location>
        <begin position="810"/>
        <end position="833"/>
    </location>
</feature>
<dbReference type="Pfam" id="PF03169">
    <property type="entry name" value="OPT"/>
    <property type="match status" value="1"/>
</dbReference>